<evidence type="ECO:0000313" key="3">
    <source>
        <dbReference type="Proteomes" id="UP001589797"/>
    </source>
</evidence>
<keyword evidence="1" id="KW-1133">Transmembrane helix</keyword>
<dbReference type="InterPro" id="IPR029063">
    <property type="entry name" value="SAM-dependent_MTases_sf"/>
</dbReference>
<feature type="transmembrane region" description="Helical" evidence="1">
    <location>
        <begin position="264"/>
        <end position="286"/>
    </location>
</feature>
<evidence type="ECO:0000313" key="2">
    <source>
        <dbReference type="EMBL" id="MFC0262411.1"/>
    </source>
</evidence>
<protein>
    <submittedName>
        <fullName evidence="2">Class I SAM-dependent methyltransferase</fullName>
        <ecNumber evidence="2">2.1.1.222</ecNumber>
        <ecNumber evidence="2">2.1.1.64</ecNumber>
    </submittedName>
</protein>
<dbReference type="EMBL" id="JBHLWI010000015">
    <property type="protein sequence ID" value="MFC0262411.1"/>
    <property type="molecule type" value="Genomic_DNA"/>
</dbReference>
<dbReference type="PANTHER" id="PTHR43861:SF6">
    <property type="entry name" value="METHYLTRANSFERASE TYPE 11"/>
    <property type="match status" value="1"/>
</dbReference>
<keyword evidence="2" id="KW-0489">Methyltransferase</keyword>
<dbReference type="PANTHER" id="PTHR43861">
    <property type="entry name" value="TRANS-ACONITATE 2-METHYLTRANSFERASE-RELATED"/>
    <property type="match status" value="1"/>
</dbReference>
<dbReference type="SUPFAM" id="SSF53335">
    <property type="entry name" value="S-adenosyl-L-methionine-dependent methyltransferases"/>
    <property type="match status" value="1"/>
</dbReference>
<dbReference type="Gene3D" id="3.40.50.150">
    <property type="entry name" value="Vaccinia Virus protein VP39"/>
    <property type="match status" value="1"/>
</dbReference>
<sequence length="303" mass="34365">MRQEQCPVCHAKGQVGLLHLSIQKCEQCQVSWTLIQEDIDVDALYEDKVYAVVDNRKSIFERVIFSEAEKVIRTVTGIINKTNPIKCLDFGSGKGQFLLKAKEAGWQTLGLETAKERADFSREKYGLDVIEKYYHSGKIGEGEFDVISLNHVLEHLPHPIELLQELTEKNLKPGGILIVEVPNLHSWQSNIAGSKWMHLDIPKHLTHWHEQVLSQKITALGFDKIKSQYFSVHLGVLGMLSALLGNLGYKGNIIYDLKNRKNPGLLIGIALILPFSFLLETLAVPFKKTGILRLYFKKHESKR</sequence>
<accession>A0ABV6FRP4</accession>
<dbReference type="GO" id="GO:0102208">
    <property type="term" value="F:2-polyprenyl-6-hydroxyphenol methylase activity"/>
    <property type="evidence" value="ECO:0007669"/>
    <property type="project" value="UniProtKB-EC"/>
</dbReference>
<proteinExistence type="predicted"/>
<organism evidence="2 3">
    <name type="scientific">Fontibacter flavus</name>
    <dbReference type="NCBI Taxonomy" id="654838"/>
    <lineage>
        <taxon>Bacteria</taxon>
        <taxon>Pseudomonadati</taxon>
        <taxon>Bacteroidota</taxon>
        <taxon>Cytophagia</taxon>
        <taxon>Cytophagales</taxon>
        <taxon>Cyclobacteriaceae</taxon>
        <taxon>Fontibacter</taxon>
    </lineage>
</organism>
<comment type="caution">
    <text evidence="2">The sequence shown here is derived from an EMBL/GenBank/DDBJ whole genome shotgun (WGS) entry which is preliminary data.</text>
</comment>
<gene>
    <name evidence="2" type="ORF">ACFFIP_06920</name>
</gene>
<evidence type="ECO:0000256" key="1">
    <source>
        <dbReference type="SAM" id="Phobius"/>
    </source>
</evidence>
<name>A0ABV6FRP4_9BACT</name>
<feature type="transmembrane region" description="Helical" evidence="1">
    <location>
        <begin position="229"/>
        <end position="249"/>
    </location>
</feature>
<keyword evidence="2" id="KW-0808">Transferase</keyword>
<keyword evidence="1" id="KW-0472">Membrane</keyword>
<keyword evidence="3" id="KW-1185">Reference proteome</keyword>
<dbReference type="GO" id="GO:0032259">
    <property type="term" value="P:methylation"/>
    <property type="evidence" value="ECO:0007669"/>
    <property type="project" value="UniProtKB-KW"/>
</dbReference>
<dbReference type="Proteomes" id="UP001589797">
    <property type="component" value="Unassembled WGS sequence"/>
</dbReference>
<dbReference type="EC" id="2.1.1.222" evidence="2"/>
<dbReference type="RefSeq" id="WP_382386853.1">
    <property type="nucleotide sequence ID" value="NZ_JBHLWI010000015.1"/>
</dbReference>
<dbReference type="CDD" id="cd02440">
    <property type="entry name" value="AdoMet_MTases"/>
    <property type="match status" value="1"/>
</dbReference>
<dbReference type="GO" id="GO:0061542">
    <property type="term" value="F:3-demethylubiquinol 3-O-methyltransferase activity"/>
    <property type="evidence" value="ECO:0007669"/>
    <property type="project" value="UniProtKB-EC"/>
</dbReference>
<keyword evidence="1" id="KW-0812">Transmembrane</keyword>
<dbReference type="Pfam" id="PF13489">
    <property type="entry name" value="Methyltransf_23"/>
    <property type="match status" value="1"/>
</dbReference>
<reference evidence="2 3" key="1">
    <citation type="submission" date="2024-09" db="EMBL/GenBank/DDBJ databases">
        <authorList>
            <person name="Sun Q."/>
            <person name="Mori K."/>
        </authorList>
    </citation>
    <scope>NUCLEOTIDE SEQUENCE [LARGE SCALE GENOMIC DNA]</scope>
    <source>
        <strain evidence="2 3">CCM 7650</strain>
    </source>
</reference>
<dbReference type="EC" id="2.1.1.64" evidence="2"/>